<evidence type="ECO:0000256" key="1">
    <source>
        <dbReference type="SAM" id="MobiDB-lite"/>
    </source>
</evidence>
<proteinExistence type="predicted"/>
<name>X0XR86_9ZZZZ</name>
<evidence type="ECO:0000313" key="2">
    <source>
        <dbReference type="EMBL" id="GAG39163.1"/>
    </source>
</evidence>
<sequence length="99" mass="9787">MASNFKISTAARDAACDALVNRIDGGTGAGKTEIREGTIPTNVSDASGGTLLGTCTFQDPSFGASSSGVATAETPIGSDTDADASGDAEFFRCFQGAAG</sequence>
<feature type="region of interest" description="Disordered" evidence="1">
    <location>
        <begin position="64"/>
        <end position="83"/>
    </location>
</feature>
<feature type="non-terminal residue" evidence="2">
    <location>
        <position position="99"/>
    </location>
</feature>
<accession>X0XR86</accession>
<reference evidence="2" key="1">
    <citation type="journal article" date="2014" name="Front. Microbiol.">
        <title>High frequency of phylogenetically diverse reductive dehalogenase-homologous genes in deep subseafloor sedimentary metagenomes.</title>
        <authorList>
            <person name="Kawai M."/>
            <person name="Futagami T."/>
            <person name="Toyoda A."/>
            <person name="Takaki Y."/>
            <person name="Nishi S."/>
            <person name="Hori S."/>
            <person name="Arai W."/>
            <person name="Tsubouchi T."/>
            <person name="Morono Y."/>
            <person name="Uchiyama I."/>
            <person name="Ito T."/>
            <person name="Fujiyama A."/>
            <person name="Inagaki F."/>
            <person name="Takami H."/>
        </authorList>
    </citation>
    <scope>NUCLEOTIDE SEQUENCE</scope>
    <source>
        <strain evidence="2">Expedition CK06-06</strain>
    </source>
</reference>
<gene>
    <name evidence="2" type="ORF">S01H1_65701</name>
</gene>
<dbReference type="AlphaFoldDB" id="X0XR86"/>
<organism evidence="2">
    <name type="scientific">marine sediment metagenome</name>
    <dbReference type="NCBI Taxonomy" id="412755"/>
    <lineage>
        <taxon>unclassified sequences</taxon>
        <taxon>metagenomes</taxon>
        <taxon>ecological metagenomes</taxon>
    </lineage>
</organism>
<protein>
    <submittedName>
        <fullName evidence="2">Uncharacterized protein</fullName>
    </submittedName>
</protein>
<comment type="caution">
    <text evidence="2">The sequence shown here is derived from an EMBL/GenBank/DDBJ whole genome shotgun (WGS) entry which is preliminary data.</text>
</comment>
<dbReference type="EMBL" id="BARS01043391">
    <property type="protein sequence ID" value="GAG39163.1"/>
    <property type="molecule type" value="Genomic_DNA"/>
</dbReference>